<dbReference type="EMBL" id="JBIAZU010000004">
    <property type="protein sequence ID" value="MFF5292828.1"/>
    <property type="molecule type" value="Genomic_DNA"/>
</dbReference>
<dbReference type="Proteomes" id="UP001602245">
    <property type="component" value="Unassembled WGS sequence"/>
</dbReference>
<accession>A0ABW6WHS2</accession>
<reference evidence="1 2" key="1">
    <citation type="submission" date="2024-10" db="EMBL/GenBank/DDBJ databases">
        <title>The Natural Products Discovery Center: Release of the First 8490 Sequenced Strains for Exploring Actinobacteria Biosynthetic Diversity.</title>
        <authorList>
            <person name="Kalkreuter E."/>
            <person name="Kautsar S.A."/>
            <person name="Yang D."/>
            <person name="Bader C.D."/>
            <person name="Teijaro C.N."/>
            <person name="Fluegel L."/>
            <person name="Davis C.M."/>
            <person name="Simpson J.R."/>
            <person name="Lauterbach L."/>
            <person name="Steele A.D."/>
            <person name="Gui C."/>
            <person name="Meng S."/>
            <person name="Li G."/>
            <person name="Viehrig K."/>
            <person name="Ye F."/>
            <person name="Su P."/>
            <person name="Kiefer A.F."/>
            <person name="Nichols A."/>
            <person name="Cepeda A.J."/>
            <person name="Yan W."/>
            <person name="Fan B."/>
            <person name="Jiang Y."/>
            <person name="Adhikari A."/>
            <person name="Zheng C.-J."/>
            <person name="Schuster L."/>
            <person name="Cowan T.M."/>
            <person name="Smanski M.J."/>
            <person name="Chevrette M.G."/>
            <person name="De Carvalho L.P.S."/>
            <person name="Shen B."/>
        </authorList>
    </citation>
    <scope>NUCLEOTIDE SEQUENCE [LARGE SCALE GENOMIC DNA]</scope>
    <source>
        <strain evidence="1 2">NPDC000087</strain>
    </source>
</reference>
<evidence type="ECO:0000313" key="2">
    <source>
        <dbReference type="Proteomes" id="UP001602245"/>
    </source>
</evidence>
<keyword evidence="2" id="KW-1185">Reference proteome</keyword>
<organism evidence="1 2">
    <name type="scientific">Paractinoplanes globisporus</name>
    <dbReference type="NCBI Taxonomy" id="113565"/>
    <lineage>
        <taxon>Bacteria</taxon>
        <taxon>Bacillati</taxon>
        <taxon>Actinomycetota</taxon>
        <taxon>Actinomycetes</taxon>
        <taxon>Micromonosporales</taxon>
        <taxon>Micromonosporaceae</taxon>
        <taxon>Paractinoplanes</taxon>
    </lineage>
</organism>
<dbReference type="RefSeq" id="WP_020512727.1">
    <property type="nucleotide sequence ID" value="NZ_JBIAZU010000004.1"/>
</dbReference>
<proteinExistence type="predicted"/>
<comment type="caution">
    <text evidence="1">The sequence shown here is derived from an EMBL/GenBank/DDBJ whole genome shotgun (WGS) entry which is preliminary data.</text>
</comment>
<gene>
    <name evidence="1" type="ORF">ACFY35_25580</name>
</gene>
<sequence>MDTSGLPESVRARIAERTALPAIDKVRSFLHGYVADAETLDEVQLEIQDTANVNTLFLRQYLEALETILSEPTPPGTLLRLVEGDANWGIDHDQTDAGAAAFLAGLARMLRSVIEAAG</sequence>
<evidence type="ECO:0000313" key="1">
    <source>
        <dbReference type="EMBL" id="MFF5292828.1"/>
    </source>
</evidence>
<protein>
    <submittedName>
        <fullName evidence="1">Uncharacterized protein</fullName>
    </submittedName>
</protein>
<name>A0ABW6WHS2_9ACTN</name>